<comment type="caution">
    <text evidence="1">The sequence shown here is derived from an EMBL/GenBank/DDBJ whole genome shotgun (WGS) entry which is preliminary data.</text>
</comment>
<reference evidence="1" key="1">
    <citation type="submission" date="2021-06" db="EMBL/GenBank/DDBJ databases">
        <authorList>
            <person name="Kallberg Y."/>
            <person name="Tangrot J."/>
            <person name="Rosling A."/>
        </authorList>
    </citation>
    <scope>NUCLEOTIDE SEQUENCE</scope>
    <source>
        <strain evidence="1">IA702</strain>
    </source>
</reference>
<dbReference type="EMBL" id="CAJVPJ010003397">
    <property type="protein sequence ID" value="CAG8639387.1"/>
    <property type="molecule type" value="Genomic_DNA"/>
</dbReference>
<organism evidence="1 2">
    <name type="scientific">Paraglomus occultum</name>
    <dbReference type="NCBI Taxonomy" id="144539"/>
    <lineage>
        <taxon>Eukaryota</taxon>
        <taxon>Fungi</taxon>
        <taxon>Fungi incertae sedis</taxon>
        <taxon>Mucoromycota</taxon>
        <taxon>Glomeromycotina</taxon>
        <taxon>Glomeromycetes</taxon>
        <taxon>Paraglomerales</taxon>
        <taxon>Paraglomeraceae</taxon>
        <taxon>Paraglomus</taxon>
    </lineage>
</organism>
<name>A0A9N9DLG7_9GLOM</name>
<feature type="non-terminal residue" evidence="1">
    <location>
        <position position="240"/>
    </location>
</feature>
<sequence length="240" mass="26763">LFGGVPRAETFLSTDIMQKVHEMAHCIFKEERARINPSAVALLDALAISEVNSLRTLGKEVIAHSLSVIEDLLKKVKMDDDETGYIARCLMDVDTLTWVQVYGGSTLSERTIDMHLIGPCARTPGSMFIYGENHSNADCEEKRSHSDGARSGKPCDFIFMNRSREGGVGENTGPKFRDHHDKAKTNFMDIIKVARAQHIQLQTELVQQSGFNPLPPILINGDIFAFWSGPLRIFLSPMLM</sequence>
<dbReference type="OrthoDB" id="2439588at2759"/>
<proteinExistence type="predicted"/>
<evidence type="ECO:0000313" key="1">
    <source>
        <dbReference type="EMBL" id="CAG8639387.1"/>
    </source>
</evidence>
<gene>
    <name evidence="1" type="ORF">POCULU_LOCUS9334</name>
</gene>
<dbReference type="AlphaFoldDB" id="A0A9N9DLG7"/>
<dbReference type="Proteomes" id="UP000789572">
    <property type="component" value="Unassembled WGS sequence"/>
</dbReference>
<evidence type="ECO:0000313" key="2">
    <source>
        <dbReference type="Proteomes" id="UP000789572"/>
    </source>
</evidence>
<protein>
    <submittedName>
        <fullName evidence="1">11139_t:CDS:1</fullName>
    </submittedName>
</protein>
<keyword evidence="2" id="KW-1185">Reference proteome</keyword>
<accession>A0A9N9DLG7</accession>